<accession>A0ABN3P9T7</accession>
<name>A0ABN3P9T7_9MICO</name>
<protein>
    <submittedName>
        <fullName evidence="1">Uncharacterized protein</fullName>
    </submittedName>
</protein>
<keyword evidence="2" id="KW-1185">Reference proteome</keyword>
<evidence type="ECO:0000313" key="2">
    <source>
        <dbReference type="Proteomes" id="UP001500274"/>
    </source>
</evidence>
<comment type="caution">
    <text evidence="1">The sequence shown here is derived from an EMBL/GenBank/DDBJ whole genome shotgun (WGS) entry which is preliminary data.</text>
</comment>
<dbReference type="EMBL" id="BAAARI010000010">
    <property type="protein sequence ID" value="GAA2575277.1"/>
    <property type="molecule type" value="Genomic_DNA"/>
</dbReference>
<evidence type="ECO:0000313" key="1">
    <source>
        <dbReference type="EMBL" id="GAA2575277.1"/>
    </source>
</evidence>
<organism evidence="1 2">
    <name type="scientific">Microbacterium binotii</name>
    <dbReference type="NCBI Taxonomy" id="462710"/>
    <lineage>
        <taxon>Bacteria</taxon>
        <taxon>Bacillati</taxon>
        <taxon>Actinomycetota</taxon>
        <taxon>Actinomycetes</taxon>
        <taxon>Micrococcales</taxon>
        <taxon>Microbacteriaceae</taxon>
        <taxon>Microbacterium</taxon>
    </lineage>
</organism>
<proteinExistence type="predicted"/>
<dbReference type="Proteomes" id="UP001500274">
    <property type="component" value="Unassembled WGS sequence"/>
</dbReference>
<gene>
    <name evidence="1" type="ORF">GCM10009862_13170</name>
</gene>
<sequence>MVAEALVVTARQGRVDRRRRLALPGLAEDLLEDADVQLVELVVLVAQLLGEVQVARAQQLGELAGHVDVDLAHLRESALETLRDGAVGEAHTGQLRDVLGDVAHPLERCADAQCRDDRAQVARDGLLPGEDIDRQLVELDRLVIDHGVVVDDLFGERDIARAERPRRLLDGLGDELGDLDEPDTDLVEGLLENLAHETGTFLG</sequence>
<reference evidence="1 2" key="1">
    <citation type="journal article" date="2019" name="Int. J. Syst. Evol. Microbiol.">
        <title>The Global Catalogue of Microorganisms (GCM) 10K type strain sequencing project: providing services to taxonomists for standard genome sequencing and annotation.</title>
        <authorList>
            <consortium name="The Broad Institute Genomics Platform"/>
            <consortium name="The Broad Institute Genome Sequencing Center for Infectious Disease"/>
            <person name="Wu L."/>
            <person name="Ma J."/>
        </authorList>
    </citation>
    <scope>NUCLEOTIDE SEQUENCE [LARGE SCALE GENOMIC DNA]</scope>
    <source>
        <strain evidence="1 2">JCM 16365</strain>
    </source>
</reference>